<dbReference type="AlphaFoldDB" id="A0A8H7Z0T9"/>
<dbReference type="EMBL" id="JAEVHI010000002">
    <property type="protein sequence ID" value="KAG5298994.1"/>
    <property type="molecule type" value="Genomic_DNA"/>
</dbReference>
<name>A0A8H7Z0T9_AJECA</name>
<gene>
    <name evidence="1" type="ORF">I7I52_09149</name>
</gene>
<evidence type="ECO:0000313" key="1">
    <source>
        <dbReference type="EMBL" id="KAG5298994.1"/>
    </source>
</evidence>
<sequence length="79" mass="8899">MRIYPPETCVRKSRYVYLDGESTAVSAQTVRPRARPVSFRAYTEFADLSRSAGTWKVASRLAAVSKEPQRCQSARQNTS</sequence>
<dbReference type="VEuPathDB" id="FungiDB:I7I52_09149"/>
<proteinExistence type="predicted"/>
<comment type="caution">
    <text evidence="1">The sequence shown here is derived from an EMBL/GenBank/DDBJ whole genome shotgun (WGS) entry which is preliminary data.</text>
</comment>
<accession>A0A8H7Z0T9</accession>
<evidence type="ECO:0000313" key="2">
    <source>
        <dbReference type="Proteomes" id="UP000670092"/>
    </source>
</evidence>
<reference evidence="1 2" key="1">
    <citation type="submission" date="2021-01" db="EMBL/GenBank/DDBJ databases">
        <title>Chromosome-level genome assembly of a human fungal pathogen reveals clustering of transcriptionally co-regulated genes.</title>
        <authorList>
            <person name="Voorhies M."/>
            <person name="Cohen S."/>
            <person name="Shea T.P."/>
            <person name="Petrus S."/>
            <person name="Munoz J.F."/>
            <person name="Poplawski S."/>
            <person name="Goldman W.E."/>
            <person name="Michael T."/>
            <person name="Cuomo C.A."/>
            <person name="Sil A."/>
            <person name="Beyhan S."/>
        </authorList>
    </citation>
    <scope>NUCLEOTIDE SEQUENCE [LARGE SCALE GENOMIC DNA]</scope>
    <source>
        <strain evidence="1 2">G184AR</strain>
    </source>
</reference>
<organism evidence="1 2">
    <name type="scientific">Ajellomyces capsulatus</name>
    <name type="common">Darling's disease fungus</name>
    <name type="synonym">Histoplasma capsulatum</name>
    <dbReference type="NCBI Taxonomy" id="5037"/>
    <lineage>
        <taxon>Eukaryota</taxon>
        <taxon>Fungi</taxon>
        <taxon>Dikarya</taxon>
        <taxon>Ascomycota</taxon>
        <taxon>Pezizomycotina</taxon>
        <taxon>Eurotiomycetes</taxon>
        <taxon>Eurotiomycetidae</taxon>
        <taxon>Onygenales</taxon>
        <taxon>Ajellomycetaceae</taxon>
        <taxon>Histoplasma</taxon>
    </lineage>
</organism>
<protein>
    <submittedName>
        <fullName evidence="1">Uncharacterized protein</fullName>
    </submittedName>
</protein>
<dbReference type="Proteomes" id="UP000670092">
    <property type="component" value="Unassembled WGS sequence"/>
</dbReference>